<evidence type="ECO:0000313" key="2">
    <source>
        <dbReference type="Proteomes" id="UP000248856"/>
    </source>
</evidence>
<sequence length="222" mass="25572">MAPDRDALLARWAALGRQLGREGPAWMAQGRRLLRHWSLWPRAYHGTRHLQACLDHFEAARAAPPSQAMADPQAVALALWFHDAVYWPWSRRNEERSARWACRFLQAQGFAPTLVDTVERHILATRHAPASPIEGDARWVVDIDLAILGQPPGAYAEFERNVRREYRFVRWPRYCAGRCAVLQSFLDRPSVYATRWFGDRCEAQARLNLRHALETLGRGHPF</sequence>
<dbReference type="GO" id="GO:0016787">
    <property type="term" value="F:hydrolase activity"/>
    <property type="evidence" value="ECO:0007669"/>
    <property type="project" value="UniProtKB-KW"/>
</dbReference>
<gene>
    <name evidence="1" type="ORF">AX018_100911</name>
</gene>
<proteinExistence type="predicted"/>
<keyword evidence="2" id="KW-1185">Reference proteome</keyword>
<accession>A0A328ZG22</accession>
<name>A0A328ZG22_9BURK</name>
<dbReference type="RefSeq" id="WP_111876471.1">
    <property type="nucleotide sequence ID" value="NZ_CBCSGC010000063.1"/>
</dbReference>
<dbReference type="PANTHER" id="PTHR21174">
    <property type="match status" value="1"/>
</dbReference>
<organism evidence="1 2">
    <name type="scientific">Paracidovorax anthurii</name>
    <dbReference type="NCBI Taxonomy" id="78229"/>
    <lineage>
        <taxon>Bacteria</taxon>
        <taxon>Pseudomonadati</taxon>
        <taxon>Pseudomonadota</taxon>
        <taxon>Betaproteobacteria</taxon>
        <taxon>Burkholderiales</taxon>
        <taxon>Comamonadaceae</taxon>
        <taxon>Paracidovorax</taxon>
    </lineage>
</organism>
<reference evidence="1 2" key="1">
    <citation type="submission" date="2018-06" db="EMBL/GenBank/DDBJ databases">
        <title>Genomic Encyclopedia of Archaeal and Bacterial Type Strains, Phase II (KMG-II): from individual species to whole genera.</title>
        <authorList>
            <person name="Goeker M."/>
        </authorList>
    </citation>
    <scope>NUCLEOTIDE SEQUENCE [LARGE SCALE GENOMIC DNA]</scope>
    <source>
        <strain evidence="1 2">CFPB 3232</strain>
    </source>
</reference>
<dbReference type="PIRSF" id="PIRSF035170">
    <property type="entry name" value="HD_phosphohydro"/>
    <property type="match status" value="1"/>
</dbReference>
<dbReference type="PANTHER" id="PTHR21174:SF0">
    <property type="entry name" value="HD PHOSPHOHYDROLASE FAMILY PROTEIN-RELATED"/>
    <property type="match status" value="1"/>
</dbReference>
<dbReference type="InterPro" id="IPR009218">
    <property type="entry name" value="HD_phosphohydro"/>
</dbReference>
<dbReference type="AlphaFoldDB" id="A0A328ZG22"/>
<comment type="caution">
    <text evidence="1">The sequence shown here is derived from an EMBL/GenBank/DDBJ whole genome shotgun (WGS) entry which is preliminary data.</text>
</comment>
<protein>
    <submittedName>
        <fullName evidence="1">Putative metal-dependent HD superfamily phosphohydrolase</fullName>
    </submittedName>
</protein>
<dbReference type="EMBL" id="QLTA01000009">
    <property type="protein sequence ID" value="RAR84779.1"/>
    <property type="molecule type" value="Genomic_DNA"/>
</dbReference>
<dbReference type="Gene3D" id="1.10.3210.10">
    <property type="entry name" value="Hypothetical protein af1432"/>
    <property type="match status" value="1"/>
</dbReference>
<keyword evidence="1" id="KW-0378">Hydrolase</keyword>
<dbReference type="OrthoDB" id="9808993at2"/>
<dbReference type="SUPFAM" id="SSF109604">
    <property type="entry name" value="HD-domain/PDEase-like"/>
    <property type="match status" value="1"/>
</dbReference>
<evidence type="ECO:0000313" key="1">
    <source>
        <dbReference type="EMBL" id="RAR84779.1"/>
    </source>
</evidence>
<dbReference type="Proteomes" id="UP000248856">
    <property type="component" value="Unassembled WGS sequence"/>
</dbReference>